<comment type="caution">
    <text evidence="3">The sequence shown here is derived from an EMBL/GenBank/DDBJ whole genome shotgun (WGS) entry which is preliminary data.</text>
</comment>
<feature type="transmembrane region" description="Helical" evidence="2">
    <location>
        <begin position="29"/>
        <end position="53"/>
    </location>
</feature>
<evidence type="ECO:0000313" key="3">
    <source>
        <dbReference type="EMBL" id="CCG84280.1"/>
    </source>
</evidence>
<proteinExistence type="predicted"/>
<dbReference type="Pfam" id="PF13826">
    <property type="entry name" value="Monooxy_af470-like"/>
    <property type="match status" value="1"/>
</dbReference>
<keyword evidence="2" id="KW-0812">Transmembrane</keyword>
<dbReference type="OrthoDB" id="3202396at2759"/>
<keyword evidence="2" id="KW-1133">Transmembrane helix</keyword>
<dbReference type="Proteomes" id="UP000013776">
    <property type="component" value="Unassembled WGS sequence"/>
</dbReference>
<protein>
    <submittedName>
        <fullName evidence="3">Uncharacterized protein</fullName>
    </submittedName>
</protein>
<dbReference type="EMBL" id="CAHR02000218">
    <property type="protein sequence ID" value="CCG84280.1"/>
    <property type="molecule type" value="Genomic_DNA"/>
</dbReference>
<accession>R4XLW1</accession>
<dbReference type="AlphaFoldDB" id="R4XLW1"/>
<dbReference type="STRING" id="1097556.R4XLW1"/>
<reference evidence="3 4" key="1">
    <citation type="journal article" date="2013" name="MBio">
        <title>Genome sequencing of the plant pathogen Taphrina deformans, the causal agent of peach leaf curl.</title>
        <authorList>
            <person name="Cisse O.H."/>
            <person name="Almeida J.M.G.C.F."/>
            <person name="Fonseca A."/>
            <person name="Kumar A.A."/>
            <person name="Salojaervi J."/>
            <person name="Overmyer K."/>
            <person name="Hauser P.M."/>
            <person name="Pagni M."/>
        </authorList>
    </citation>
    <scope>NUCLEOTIDE SEQUENCE [LARGE SCALE GENOMIC DNA]</scope>
    <source>
        <strain evidence="4">PYCC 5710 / ATCC 11124 / CBS 356.35 / IMI 108563 / JCM 9778 / NBRC 8474</strain>
    </source>
</reference>
<name>R4XLW1_TAPDE</name>
<sequence length="277" mass="31007">MRSTSPQYNPPQYAPRSESSRPAMRGPGAINMIVDILGIYVILGIGACIQLLAALAGLWYAPPLLLILGPALRNALVWAGLMENQYLERVAFGRTSGKSPNVDEEGNSTGELGVIKIGFRSNSPLGLLHPSARVVSRNFMEMITYLTTHADESGYLNHENYLATDRPSNNSLIVFFYFKSWHDIHRFAHGMHMKGWREFARLSQEQVSEIEIWHESYMISKSESIYVNTEPTGMGNLWHRLHPEACDEKHGTVTDPWINSLASITKSSSSKMRIGSQ</sequence>
<dbReference type="eggNOG" id="ENOG502SKYH">
    <property type="taxonomic scope" value="Eukaryota"/>
</dbReference>
<evidence type="ECO:0000313" key="4">
    <source>
        <dbReference type="Proteomes" id="UP000013776"/>
    </source>
</evidence>
<evidence type="ECO:0000256" key="2">
    <source>
        <dbReference type="SAM" id="Phobius"/>
    </source>
</evidence>
<feature type="region of interest" description="Disordered" evidence="1">
    <location>
        <begin position="1"/>
        <end position="23"/>
    </location>
</feature>
<keyword evidence="2" id="KW-0472">Membrane</keyword>
<keyword evidence="4" id="KW-1185">Reference proteome</keyword>
<evidence type="ECO:0000256" key="1">
    <source>
        <dbReference type="SAM" id="MobiDB-lite"/>
    </source>
</evidence>
<dbReference type="InterPro" id="IPR025444">
    <property type="entry name" value="Monooxy_af470"/>
</dbReference>
<gene>
    <name evidence="3" type="ORF">TAPDE_004718</name>
</gene>
<organism evidence="3 4">
    <name type="scientific">Taphrina deformans (strain PYCC 5710 / ATCC 11124 / CBS 356.35 / IMI 108563 / JCM 9778 / NBRC 8474)</name>
    <name type="common">Peach leaf curl fungus</name>
    <name type="synonym">Lalaria deformans</name>
    <dbReference type="NCBI Taxonomy" id="1097556"/>
    <lineage>
        <taxon>Eukaryota</taxon>
        <taxon>Fungi</taxon>
        <taxon>Dikarya</taxon>
        <taxon>Ascomycota</taxon>
        <taxon>Taphrinomycotina</taxon>
        <taxon>Taphrinomycetes</taxon>
        <taxon>Taphrinales</taxon>
        <taxon>Taphrinaceae</taxon>
        <taxon>Taphrina</taxon>
    </lineage>
</organism>